<keyword evidence="6 7" id="KW-0472">Membrane</keyword>
<name>A0A7D7Q932_9NOSO</name>
<dbReference type="InterPro" id="IPR003593">
    <property type="entry name" value="AAA+_ATPase"/>
</dbReference>
<feature type="transmembrane region" description="Helical" evidence="7">
    <location>
        <begin position="44"/>
        <end position="65"/>
    </location>
</feature>
<dbReference type="SUPFAM" id="SSF90123">
    <property type="entry name" value="ABC transporter transmembrane region"/>
    <property type="match status" value="1"/>
</dbReference>
<evidence type="ECO:0000256" key="3">
    <source>
        <dbReference type="ARBA" id="ARBA00022741"/>
    </source>
</evidence>
<evidence type="ECO:0000313" key="11">
    <source>
        <dbReference type="Proteomes" id="UP000514713"/>
    </source>
</evidence>
<feature type="transmembrane region" description="Helical" evidence="7">
    <location>
        <begin position="103"/>
        <end position="124"/>
    </location>
</feature>
<dbReference type="InterPro" id="IPR003439">
    <property type="entry name" value="ABC_transporter-like_ATP-bd"/>
</dbReference>
<organism evidence="10 11">
    <name type="scientific">Nostoc edaphicum CCNP1411</name>
    <dbReference type="NCBI Taxonomy" id="1472755"/>
    <lineage>
        <taxon>Bacteria</taxon>
        <taxon>Bacillati</taxon>
        <taxon>Cyanobacteriota</taxon>
        <taxon>Cyanophyceae</taxon>
        <taxon>Nostocales</taxon>
        <taxon>Nostocaceae</taxon>
        <taxon>Nostoc</taxon>
    </lineage>
</organism>
<reference evidence="11" key="1">
    <citation type="submission" date="2020-06" db="EMBL/GenBank/DDBJ databases">
        <title>Nostoc edaphicum CCNP1411 genome.</title>
        <authorList>
            <person name="Fidor A."/>
            <person name="Grabski M."/>
            <person name="Gawor J."/>
            <person name="Gromadka R."/>
            <person name="Wegrzyn G."/>
            <person name="Mazur-Marzec H."/>
        </authorList>
    </citation>
    <scope>NUCLEOTIDE SEQUENCE [LARGE SCALE GENOMIC DNA]</scope>
    <source>
        <strain evidence="11">CCNP1411</strain>
        <plasmid evidence="11">pne_5</plasmid>
    </source>
</reference>
<dbReference type="AlphaFoldDB" id="A0A7D7Q932"/>
<dbReference type="GO" id="GO:0016887">
    <property type="term" value="F:ATP hydrolysis activity"/>
    <property type="evidence" value="ECO:0007669"/>
    <property type="project" value="InterPro"/>
</dbReference>
<dbReference type="Gene3D" id="1.20.1560.10">
    <property type="entry name" value="ABC transporter type 1, transmembrane domain"/>
    <property type="match status" value="1"/>
</dbReference>
<dbReference type="PROSITE" id="PS50929">
    <property type="entry name" value="ABC_TM1F"/>
    <property type="match status" value="1"/>
</dbReference>
<evidence type="ECO:0000256" key="6">
    <source>
        <dbReference type="ARBA" id="ARBA00023136"/>
    </source>
</evidence>
<evidence type="ECO:0000313" key="10">
    <source>
        <dbReference type="EMBL" id="QMS86375.1"/>
    </source>
</evidence>
<dbReference type="InterPro" id="IPR039421">
    <property type="entry name" value="Type_1_exporter"/>
</dbReference>
<keyword evidence="3" id="KW-0547">Nucleotide-binding</keyword>
<evidence type="ECO:0000256" key="2">
    <source>
        <dbReference type="ARBA" id="ARBA00022692"/>
    </source>
</evidence>
<dbReference type="Proteomes" id="UP000514713">
    <property type="component" value="Plasmid pNe_5"/>
</dbReference>
<gene>
    <name evidence="10" type="ORF">HUN01_01805</name>
</gene>
<evidence type="ECO:0000256" key="1">
    <source>
        <dbReference type="ARBA" id="ARBA00004651"/>
    </source>
</evidence>
<dbReference type="EMBL" id="CP054697">
    <property type="protein sequence ID" value="QMS86375.1"/>
    <property type="molecule type" value="Genomic_DNA"/>
</dbReference>
<sequence length="635" mass="70749">MTSSKTSNIFGRLDPFEVSINKPNSFVSNVWRLRHWMAPYRWRIALALLFAMLSATSAVLIPVVVSRVVVDGILMHNYRTDLPDYGQTALIQWLATTLNTEQIIAAALVGLLWVLLWSGFGYAFRSQLSYAALLGLSDLRRDLFAHVEHLPSAFYDRVMVGQVLTRIANDIESLSELLTGVGALAGELIPLIVAVSVMLSLDAMLAVKLSPLMLFVAGVIVIFRLYSSSIYQVIRATLSRLNEHLHEHLSGIEIVQMSGREALSFQQYSAINQANKVAETKAIMAETVYNPIIDNISYLAIASILWLGGQHVLNQTTTLGSVVLFLQFSDMLFRPIVALGDQANAVFRAAAACERIFGLLDWKESLSVPLQPIPLPEGLEGRIEFRDLNFCYENGETVIRHFNFTVAPGENIAIVGPTGSGKTTLTRLICRFYDVPENSLFIDGIDIMQIDPAQIRKRVGIIFQDFHLFPGTVYDNIALGNPTITREDARKAAELIQTLDFIEALPLGFDTVLEDRGQNLSQGQRQLLAFTRVIALNPEILILDEATASIDPETEAAIQAALVKVTANRTSITIAHRLQTIRRADRIVVLNHGQLVEVGNHKELMLRNGFYKTLYEAQLYKRRRENTSSRLTQDV</sequence>
<keyword evidence="10" id="KW-0614">Plasmid</keyword>
<dbReference type="InterPro" id="IPR036640">
    <property type="entry name" value="ABC1_TM_sf"/>
</dbReference>
<evidence type="ECO:0000259" key="9">
    <source>
        <dbReference type="PROSITE" id="PS50929"/>
    </source>
</evidence>
<dbReference type="CDD" id="cd18544">
    <property type="entry name" value="ABC_6TM_TmrA_like"/>
    <property type="match status" value="1"/>
</dbReference>
<dbReference type="SUPFAM" id="SSF52540">
    <property type="entry name" value="P-loop containing nucleoside triphosphate hydrolases"/>
    <property type="match status" value="1"/>
</dbReference>
<dbReference type="FunFam" id="3.40.50.300:FF:000218">
    <property type="entry name" value="Multidrug ABC transporter ATP-binding protein"/>
    <property type="match status" value="1"/>
</dbReference>
<proteinExistence type="predicted"/>
<geneLocation type="plasmid" evidence="11">
    <name>pne_5</name>
</geneLocation>
<comment type="subcellular location">
    <subcellularLocation>
        <location evidence="1">Cell membrane</location>
        <topology evidence="1">Multi-pass membrane protein</topology>
    </subcellularLocation>
</comment>
<keyword evidence="11" id="KW-1185">Reference proteome</keyword>
<dbReference type="PROSITE" id="PS50893">
    <property type="entry name" value="ABC_TRANSPORTER_2"/>
    <property type="match status" value="1"/>
</dbReference>
<evidence type="ECO:0000256" key="4">
    <source>
        <dbReference type="ARBA" id="ARBA00022840"/>
    </source>
</evidence>
<keyword evidence="2 7" id="KW-0812">Transmembrane</keyword>
<protein>
    <submittedName>
        <fullName evidence="10">ABC transporter ATP-binding protein</fullName>
    </submittedName>
</protein>
<dbReference type="KEGG" id="ned:HUN01_01805"/>
<dbReference type="Pfam" id="PF00664">
    <property type="entry name" value="ABC_membrane"/>
    <property type="match status" value="1"/>
</dbReference>
<feature type="domain" description="ABC transmembrane type-1" evidence="9">
    <location>
        <begin position="45"/>
        <end position="348"/>
    </location>
</feature>
<feature type="transmembrane region" description="Helical" evidence="7">
    <location>
        <begin position="205"/>
        <end position="226"/>
    </location>
</feature>
<dbReference type="InterPro" id="IPR011527">
    <property type="entry name" value="ABC1_TM_dom"/>
</dbReference>
<dbReference type="InterPro" id="IPR027417">
    <property type="entry name" value="P-loop_NTPase"/>
</dbReference>
<keyword evidence="5 7" id="KW-1133">Transmembrane helix</keyword>
<dbReference type="PANTHER" id="PTHR43394">
    <property type="entry name" value="ATP-DEPENDENT PERMEASE MDL1, MITOCHONDRIAL"/>
    <property type="match status" value="1"/>
</dbReference>
<dbReference type="Gene3D" id="3.40.50.300">
    <property type="entry name" value="P-loop containing nucleotide triphosphate hydrolases"/>
    <property type="match status" value="1"/>
</dbReference>
<accession>A0A7D7Q932</accession>
<evidence type="ECO:0000259" key="8">
    <source>
        <dbReference type="PROSITE" id="PS50893"/>
    </source>
</evidence>
<feature type="transmembrane region" description="Helical" evidence="7">
    <location>
        <begin position="177"/>
        <end position="199"/>
    </location>
</feature>
<keyword evidence="4 10" id="KW-0067">ATP-binding</keyword>
<dbReference type="GO" id="GO:0005524">
    <property type="term" value="F:ATP binding"/>
    <property type="evidence" value="ECO:0007669"/>
    <property type="project" value="UniProtKB-KW"/>
</dbReference>
<dbReference type="PANTHER" id="PTHR43394:SF1">
    <property type="entry name" value="ATP-BINDING CASSETTE SUB-FAMILY B MEMBER 10, MITOCHONDRIAL"/>
    <property type="match status" value="1"/>
</dbReference>
<dbReference type="GO" id="GO:0015421">
    <property type="term" value="F:ABC-type oligopeptide transporter activity"/>
    <property type="evidence" value="ECO:0007669"/>
    <property type="project" value="TreeGrafter"/>
</dbReference>
<dbReference type="RefSeq" id="WP_181927407.1">
    <property type="nucleotide sequence ID" value="NZ_CP054697.1"/>
</dbReference>
<dbReference type="GO" id="GO:0005886">
    <property type="term" value="C:plasma membrane"/>
    <property type="evidence" value="ECO:0007669"/>
    <property type="project" value="UniProtKB-SubCell"/>
</dbReference>
<feature type="domain" description="ABC transporter" evidence="8">
    <location>
        <begin position="383"/>
        <end position="617"/>
    </location>
</feature>
<dbReference type="SMART" id="SM00382">
    <property type="entry name" value="AAA"/>
    <property type="match status" value="1"/>
</dbReference>
<evidence type="ECO:0000256" key="7">
    <source>
        <dbReference type="SAM" id="Phobius"/>
    </source>
</evidence>
<dbReference type="Pfam" id="PF00005">
    <property type="entry name" value="ABC_tran"/>
    <property type="match status" value="1"/>
</dbReference>
<evidence type="ECO:0000256" key="5">
    <source>
        <dbReference type="ARBA" id="ARBA00022989"/>
    </source>
</evidence>